<dbReference type="SMART" id="SM00248">
    <property type="entry name" value="ANK"/>
    <property type="match status" value="6"/>
</dbReference>
<feature type="region of interest" description="Disordered" evidence="5">
    <location>
        <begin position="849"/>
        <end position="919"/>
    </location>
</feature>
<dbReference type="EMBL" id="JAAWVO010062597">
    <property type="protein sequence ID" value="MBN3323024.1"/>
    <property type="molecule type" value="Genomic_DNA"/>
</dbReference>
<evidence type="ECO:0000256" key="1">
    <source>
        <dbReference type="ARBA" id="ARBA00022737"/>
    </source>
</evidence>
<keyword evidence="1" id="KW-0677">Repeat</keyword>
<feature type="compositionally biased region" description="Acidic residues" evidence="5">
    <location>
        <begin position="587"/>
        <end position="596"/>
    </location>
</feature>
<dbReference type="Gene3D" id="1.25.40.20">
    <property type="entry name" value="Ankyrin repeat-containing domain"/>
    <property type="match status" value="2"/>
</dbReference>
<feature type="compositionally biased region" description="Basic and acidic residues" evidence="5">
    <location>
        <begin position="893"/>
        <end position="919"/>
    </location>
</feature>
<feature type="compositionally biased region" description="Basic and acidic residues" evidence="5">
    <location>
        <begin position="768"/>
        <end position="800"/>
    </location>
</feature>
<feature type="compositionally biased region" description="Acidic residues" evidence="5">
    <location>
        <begin position="857"/>
        <end position="867"/>
    </location>
</feature>
<evidence type="ECO:0000256" key="5">
    <source>
        <dbReference type="SAM" id="MobiDB-lite"/>
    </source>
</evidence>
<feature type="region of interest" description="Disordered" evidence="5">
    <location>
        <begin position="1"/>
        <end position="38"/>
    </location>
</feature>
<comment type="caution">
    <text evidence="6">The sequence shown here is derived from an EMBL/GenBank/DDBJ whole genome shotgun (WGS) entry which is preliminary data.</text>
</comment>
<dbReference type="Gene3D" id="1.10.287.1490">
    <property type="match status" value="1"/>
</dbReference>
<feature type="repeat" description="ANK" evidence="3">
    <location>
        <begin position="308"/>
        <end position="340"/>
    </location>
</feature>
<reference evidence="6" key="1">
    <citation type="journal article" date="2021" name="Cell">
        <title>Tracing the genetic footprints of vertebrate landing in non-teleost ray-finned fishes.</title>
        <authorList>
            <person name="Bi X."/>
            <person name="Wang K."/>
            <person name="Yang L."/>
            <person name="Pan H."/>
            <person name="Jiang H."/>
            <person name="Wei Q."/>
            <person name="Fang M."/>
            <person name="Yu H."/>
            <person name="Zhu C."/>
            <person name="Cai Y."/>
            <person name="He Y."/>
            <person name="Gan X."/>
            <person name="Zeng H."/>
            <person name="Yu D."/>
            <person name="Zhu Y."/>
            <person name="Jiang H."/>
            <person name="Qiu Q."/>
            <person name="Yang H."/>
            <person name="Zhang Y.E."/>
            <person name="Wang W."/>
            <person name="Zhu M."/>
            <person name="He S."/>
            <person name="Zhang G."/>
        </authorList>
    </citation>
    <scope>NUCLEOTIDE SEQUENCE</scope>
    <source>
        <strain evidence="6">Allg_001</strain>
    </source>
</reference>
<feature type="region of interest" description="Disordered" evidence="5">
    <location>
        <begin position="757"/>
        <end position="813"/>
    </location>
</feature>
<feature type="repeat" description="ANK" evidence="3">
    <location>
        <begin position="374"/>
        <end position="406"/>
    </location>
</feature>
<dbReference type="GO" id="GO:0003779">
    <property type="term" value="F:actin binding"/>
    <property type="evidence" value="ECO:0007669"/>
    <property type="project" value="InterPro"/>
</dbReference>
<dbReference type="InterPro" id="IPR002110">
    <property type="entry name" value="Ankyrin_rpt"/>
</dbReference>
<dbReference type="InterPro" id="IPR042420">
    <property type="entry name" value="RAI14/UACA"/>
</dbReference>
<keyword evidence="7" id="KW-1185">Reference proteome</keyword>
<feature type="repeat" description="ANK" evidence="3">
    <location>
        <begin position="275"/>
        <end position="307"/>
    </location>
</feature>
<protein>
    <submittedName>
        <fullName evidence="6">ANR24 protein</fullName>
    </submittedName>
</protein>
<feature type="region of interest" description="Disordered" evidence="5">
    <location>
        <begin position="947"/>
        <end position="971"/>
    </location>
</feature>
<evidence type="ECO:0000313" key="7">
    <source>
        <dbReference type="Proteomes" id="UP000736164"/>
    </source>
</evidence>
<feature type="region of interest" description="Disordered" evidence="5">
    <location>
        <begin position="431"/>
        <end position="511"/>
    </location>
</feature>
<dbReference type="PROSITE" id="PS50297">
    <property type="entry name" value="ANK_REP_REGION"/>
    <property type="match status" value="4"/>
</dbReference>
<dbReference type="Pfam" id="PF12796">
    <property type="entry name" value="Ank_2"/>
    <property type="match status" value="2"/>
</dbReference>
<proteinExistence type="predicted"/>
<dbReference type="Pfam" id="PF13637">
    <property type="entry name" value="Ank_4"/>
    <property type="match status" value="1"/>
</dbReference>
<keyword evidence="2 4" id="KW-0175">Coiled coil</keyword>
<name>A0A8J7P0B0_ATRSP</name>
<evidence type="ECO:0000313" key="6">
    <source>
        <dbReference type="EMBL" id="MBN3323024.1"/>
    </source>
</evidence>
<feature type="compositionally biased region" description="Polar residues" evidence="5">
    <location>
        <begin position="606"/>
        <end position="630"/>
    </location>
</feature>
<gene>
    <name evidence="6" type="primary">Ankrd24</name>
    <name evidence="6" type="ORF">GTO95_0013629</name>
</gene>
<sequence length="1239" mass="134986">LDPPPSGSAPPLAADWSNQERDRRAQRARARLASPLSSAVSERWRATQTNKIRLTRTCTDTDNNEQDQTQPHTQAQTITNTIFFNQLPTCSSAKQQDLHYDTEVGEPGVGAIASVQEAGERLRQTSPAGTQTAVAGKTVTLEKGFEKGVGSVTRRSVLRGGSSTIALTARRLDSADHSLSSMDPQFLVSLMKRFCPCLGVLASQDWGKSDERLLQAVEQNDPERVAALLVKKGLCASKLDPEGKSAFHVSAARGRVDCLEVILTHGVDANCVDGTGFNALHLAARNGHPECVKRLLQERVPVDSTDAHGRTALHHAAVSGCLACTQTLWDFKASLDAQDGDGSTPLILAAQMSRVELCAFLVDRGASVNLRDSQGRTALMLACESDSLETAQLLLRAGADPCLADALGRTATHYSVATGNQRVLRLLQRSSGDAGGGATEPGSGEEQPPAPPPLPAGGRGTGPRKRKAPPPPGTPPSPQGPSPSPEPPSPPTPPALSPEAQRRPEPSMVEDEEVFEEIRRLRLERGRLLQKIKNLEQQQHSAHTALEELCVLRESLEEAEREREQLRAELTDLRGVHAIGGAPSDSEATDDSEEPLDFPGAERLLSRQSRSLDPGPVSSQGNPNSISATQIRGDPDSLAALQRQVEELTVQNADLLLKVQMLETYEKDDTEMESSAGEDFIPAILYDSLKKEFDELQDRYSQAQAEAEACGEAGEAGEAERQGYEARIQQLEAETLLELQELREQVRLGVYSVEVANEAAPSPQSQDSEARSQEGQVEEVRQLGDKVKDLEAALAEREAEKEEGEVEAGSVSLEEFEEMRLSLAIQLEEITRERSEAALRLNEALLELERLRPPAAGEEEEEEDQSEGSEPSSAPDQSERTTHESGGGALEALRAELEEARREAAAAHDQLRAEQEERAQLTARLQGSVPLSEHQVALSALKDQLAQAHHELQEDKARQGQAQQESSRLQAELQALRKDSVSREEHEKVKGGTRWSLDNVGHRFQSISLSALLPCESEKTAQSALLSLSAREAELGALRAAGEGSVSREEHEAQRRTLQVEVNTLTAKLNDLTRKHEKTCTEVFQVQREALFNKSERQAAEAQLGAAQQQLSDLQAQSGKLQELRTSIEDAQGLVKEKDRKITELSKEVFRLKEALGSLTPPLASAPPVAPSTQGQQGALQSRVAALQKQLQDWDRKHRAVVSVYRAHLLSAVQGRMDEEVQAVLLQILRMTQLQEQSR</sequence>
<feature type="region of interest" description="Disordered" evidence="5">
    <location>
        <begin position="574"/>
        <end position="633"/>
    </location>
</feature>
<dbReference type="PANTHER" id="PTHR24129:SF0">
    <property type="entry name" value="ANKYCORBIN"/>
    <property type="match status" value="1"/>
</dbReference>
<evidence type="ECO:0000256" key="4">
    <source>
        <dbReference type="SAM" id="Coils"/>
    </source>
</evidence>
<dbReference type="SUPFAM" id="SSF48403">
    <property type="entry name" value="Ankyrin repeat"/>
    <property type="match status" value="1"/>
</dbReference>
<feature type="non-terminal residue" evidence="6">
    <location>
        <position position="1239"/>
    </location>
</feature>
<feature type="compositionally biased region" description="Pro residues" evidence="5">
    <location>
        <begin position="469"/>
        <end position="496"/>
    </location>
</feature>
<dbReference type="Proteomes" id="UP000736164">
    <property type="component" value="Unassembled WGS sequence"/>
</dbReference>
<evidence type="ECO:0000256" key="2">
    <source>
        <dbReference type="ARBA" id="ARBA00023054"/>
    </source>
</evidence>
<dbReference type="PROSITE" id="PS50088">
    <property type="entry name" value="ANK_REPEAT"/>
    <property type="match status" value="5"/>
</dbReference>
<organism evidence="6 7">
    <name type="scientific">Atractosteus spatula</name>
    <name type="common">Alligator gar</name>
    <name type="synonym">Lepisosteus spatula</name>
    <dbReference type="NCBI Taxonomy" id="7917"/>
    <lineage>
        <taxon>Eukaryota</taxon>
        <taxon>Metazoa</taxon>
        <taxon>Chordata</taxon>
        <taxon>Craniata</taxon>
        <taxon>Vertebrata</taxon>
        <taxon>Euteleostomi</taxon>
        <taxon>Actinopterygii</taxon>
        <taxon>Neopterygii</taxon>
        <taxon>Holostei</taxon>
        <taxon>Semionotiformes</taxon>
        <taxon>Lepisosteidae</taxon>
        <taxon>Atractosteus</taxon>
    </lineage>
</organism>
<feature type="coiled-coil region" evidence="4">
    <location>
        <begin position="686"/>
        <end position="734"/>
    </location>
</feature>
<feature type="repeat" description="ANK" evidence="3">
    <location>
        <begin position="341"/>
        <end position="373"/>
    </location>
</feature>
<feature type="compositionally biased region" description="Polar residues" evidence="5">
    <location>
        <begin position="960"/>
        <end position="969"/>
    </location>
</feature>
<dbReference type="PANTHER" id="PTHR24129">
    <property type="entry name" value="ANKYCORBIN"/>
    <property type="match status" value="1"/>
</dbReference>
<accession>A0A8J7P0B0</accession>
<dbReference type="AlphaFoldDB" id="A0A8J7P0B0"/>
<evidence type="ECO:0000256" key="3">
    <source>
        <dbReference type="PROSITE-ProRule" id="PRU00023"/>
    </source>
</evidence>
<feature type="non-terminal residue" evidence="6">
    <location>
        <position position="1"/>
    </location>
</feature>
<feature type="compositionally biased region" description="Basic and acidic residues" evidence="5">
    <location>
        <begin position="948"/>
        <end position="958"/>
    </location>
</feature>
<feature type="repeat" description="ANK" evidence="3">
    <location>
        <begin position="242"/>
        <end position="274"/>
    </location>
</feature>
<dbReference type="InterPro" id="IPR036770">
    <property type="entry name" value="Ankyrin_rpt-contain_sf"/>
</dbReference>
<feature type="coiled-coil region" evidence="4">
    <location>
        <begin position="1048"/>
        <end position="1155"/>
    </location>
</feature>
<keyword evidence="3" id="KW-0040">ANK repeat</keyword>